<dbReference type="AlphaFoldDB" id="A0A6A6B844"/>
<reference evidence="2" key="1">
    <citation type="journal article" date="2020" name="Stud. Mycol.">
        <title>101 Dothideomycetes genomes: a test case for predicting lifestyles and emergence of pathogens.</title>
        <authorList>
            <person name="Haridas S."/>
            <person name="Albert R."/>
            <person name="Binder M."/>
            <person name="Bloem J."/>
            <person name="Labutti K."/>
            <person name="Salamov A."/>
            <person name="Andreopoulos B."/>
            <person name="Baker S."/>
            <person name="Barry K."/>
            <person name="Bills G."/>
            <person name="Bluhm B."/>
            <person name="Cannon C."/>
            <person name="Castanera R."/>
            <person name="Culley D."/>
            <person name="Daum C."/>
            <person name="Ezra D."/>
            <person name="Gonzalez J."/>
            <person name="Henrissat B."/>
            <person name="Kuo A."/>
            <person name="Liang C."/>
            <person name="Lipzen A."/>
            <person name="Lutzoni F."/>
            <person name="Magnuson J."/>
            <person name="Mondo S."/>
            <person name="Nolan M."/>
            <person name="Ohm R."/>
            <person name="Pangilinan J."/>
            <person name="Park H.-J."/>
            <person name="Ramirez L."/>
            <person name="Alfaro M."/>
            <person name="Sun H."/>
            <person name="Tritt A."/>
            <person name="Yoshinaga Y."/>
            <person name="Zwiers L.-H."/>
            <person name="Turgeon B."/>
            <person name="Goodwin S."/>
            <person name="Spatafora J."/>
            <person name="Crous P."/>
            <person name="Grigoriev I."/>
        </authorList>
    </citation>
    <scope>NUCLEOTIDE SEQUENCE</scope>
    <source>
        <strain evidence="2">CBS 121167</strain>
    </source>
</reference>
<keyword evidence="3" id="KW-1185">Reference proteome</keyword>
<dbReference type="RefSeq" id="XP_033396095.1">
    <property type="nucleotide sequence ID" value="XM_033546834.1"/>
</dbReference>
<sequence length="133" mass="14002">MLLAAFGLPVADAHTSLTQHLISPSGAAATNGTDTRIANTSLAALPVVQRRWPRLKLHRSSDSCPPSSSGNVILGPQPYAPSAAPATRSPPGPRRGLRNTAAARRFGRLETIPITLHRRNPESARGSDVCLSP</sequence>
<gene>
    <name evidence="2" type="ORF">K452DRAFT_55067</name>
</gene>
<feature type="region of interest" description="Disordered" evidence="1">
    <location>
        <begin position="57"/>
        <end position="133"/>
    </location>
</feature>
<evidence type="ECO:0000256" key="1">
    <source>
        <dbReference type="SAM" id="MobiDB-lite"/>
    </source>
</evidence>
<dbReference type="Proteomes" id="UP000799438">
    <property type="component" value="Unassembled WGS sequence"/>
</dbReference>
<organism evidence="2 3">
    <name type="scientific">Aplosporella prunicola CBS 121167</name>
    <dbReference type="NCBI Taxonomy" id="1176127"/>
    <lineage>
        <taxon>Eukaryota</taxon>
        <taxon>Fungi</taxon>
        <taxon>Dikarya</taxon>
        <taxon>Ascomycota</taxon>
        <taxon>Pezizomycotina</taxon>
        <taxon>Dothideomycetes</taxon>
        <taxon>Dothideomycetes incertae sedis</taxon>
        <taxon>Botryosphaeriales</taxon>
        <taxon>Aplosporellaceae</taxon>
        <taxon>Aplosporella</taxon>
    </lineage>
</organism>
<dbReference type="EMBL" id="ML995490">
    <property type="protein sequence ID" value="KAF2140382.1"/>
    <property type="molecule type" value="Genomic_DNA"/>
</dbReference>
<name>A0A6A6B844_9PEZI</name>
<dbReference type="GeneID" id="54304341"/>
<evidence type="ECO:0000313" key="2">
    <source>
        <dbReference type="EMBL" id="KAF2140382.1"/>
    </source>
</evidence>
<protein>
    <submittedName>
        <fullName evidence="2">Uncharacterized protein</fullName>
    </submittedName>
</protein>
<accession>A0A6A6B844</accession>
<proteinExistence type="predicted"/>
<evidence type="ECO:0000313" key="3">
    <source>
        <dbReference type="Proteomes" id="UP000799438"/>
    </source>
</evidence>